<protein>
    <submittedName>
        <fullName evidence="7">Nitrate ABC transporter substrate-binding protein</fullName>
    </submittedName>
</protein>
<evidence type="ECO:0000256" key="2">
    <source>
        <dbReference type="ARBA" id="ARBA00022448"/>
    </source>
</evidence>
<dbReference type="CDD" id="cd13553">
    <property type="entry name" value="PBP2_NrtA_CpmA_like"/>
    <property type="match status" value="1"/>
</dbReference>
<dbReference type="InterPro" id="IPR044527">
    <property type="entry name" value="NrtA/CpmA_ABC-bd_dom"/>
</dbReference>
<keyword evidence="3" id="KW-1003">Cell membrane</keyword>
<proteinExistence type="predicted"/>
<keyword evidence="4" id="KW-0997">Cell inner membrane</keyword>
<dbReference type="PANTHER" id="PTHR30024:SF7">
    <property type="entry name" value="NITRATE_NITRITE BINDING PROTEIN NRTA"/>
    <property type="match status" value="1"/>
</dbReference>
<organism evidence="7">
    <name type="scientific">Hydrogenobacter sp</name>
    <dbReference type="NCBI Taxonomy" id="2152829"/>
    <lineage>
        <taxon>Bacteria</taxon>
        <taxon>Pseudomonadati</taxon>
        <taxon>Aquificota</taxon>
        <taxon>Aquificia</taxon>
        <taxon>Aquificales</taxon>
        <taxon>Aquificaceae</taxon>
        <taxon>Hydrogenobacter</taxon>
    </lineage>
</organism>
<dbReference type="EMBL" id="DSFP01000037">
    <property type="protein sequence ID" value="HEW45938.1"/>
    <property type="molecule type" value="Genomic_DNA"/>
</dbReference>
<dbReference type="GO" id="GO:0012505">
    <property type="term" value="C:endomembrane system"/>
    <property type="evidence" value="ECO:0007669"/>
    <property type="project" value="UniProtKB-SubCell"/>
</dbReference>
<keyword evidence="2" id="KW-0813">Transport</keyword>
<evidence type="ECO:0000256" key="6">
    <source>
        <dbReference type="ARBA" id="ARBA00023136"/>
    </source>
</evidence>
<keyword evidence="5" id="KW-0732">Signal</keyword>
<dbReference type="AlphaFoldDB" id="A0A7C2V3I0"/>
<evidence type="ECO:0000256" key="1">
    <source>
        <dbReference type="ARBA" id="ARBA00004308"/>
    </source>
</evidence>
<gene>
    <name evidence="7" type="ORF">ENO47_04610</name>
</gene>
<comment type="subcellular location">
    <subcellularLocation>
        <location evidence="1">Endomembrane system</location>
    </subcellularLocation>
</comment>
<reference evidence="7" key="1">
    <citation type="journal article" date="2020" name="mSystems">
        <title>Genome- and Community-Level Interaction Insights into Carbon Utilization and Element Cycling Functions of Hydrothermarchaeota in Hydrothermal Sediment.</title>
        <authorList>
            <person name="Zhou Z."/>
            <person name="Liu Y."/>
            <person name="Xu W."/>
            <person name="Pan J."/>
            <person name="Luo Z.H."/>
            <person name="Li M."/>
        </authorList>
    </citation>
    <scope>NUCLEOTIDE SEQUENCE [LARGE SCALE GENOMIC DNA]</scope>
    <source>
        <strain evidence="7">SpSt-132</strain>
    </source>
</reference>
<keyword evidence="6" id="KW-0472">Membrane</keyword>
<dbReference type="Pfam" id="PF13379">
    <property type="entry name" value="NMT1_2"/>
    <property type="match status" value="1"/>
</dbReference>
<comment type="caution">
    <text evidence="7">The sequence shown here is derived from an EMBL/GenBank/DDBJ whole genome shotgun (WGS) entry which is preliminary data.</text>
</comment>
<dbReference type="SUPFAM" id="SSF53850">
    <property type="entry name" value="Periplasmic binding protein-like II"/>
    <property type="match status" value="1"/>
</dbReference>
<sequence>MDRRDFITKGLLVAGGLTLSAPYISRAQGKIRIGYIPLTDCASVVMAKELGLYKKYGVDVEISKEASWPNVRDKLLNGELKASHCLFGMPFSVYMGIGGPAGRVMPIGMILNFNGQAITLSQEDFGGRVGFREINKVKPVVDELKRKGKTPTFAMTFPGGTHDIWLRYWLGACGINPNRDVRVIPIPPPQMVANMKVGNMDGYCVGEPWNEVAVREGIGFTHLATQDIWKDHPEKALVFNQEFFSKNVEEVKAIMKAVLEASRWLDDLKNRKEASKVLARYVNAKPEDIETRLLGVYHLGKGLGEYRYKDDYMLFFKSGAVNIPKYSYGIFFLGQYRRWGMIKQVPDYLGISKKLIAKPLFLEVAKELNIKVKDDDMTPLRGFIDGVVFDPNKPEQSIKAYKVKEV</sequence>
<evidence type="ECO:0000256" key="5">
    <source>
        <dbReference type="ARBA" id="ARBA00022729"/>
    </source>
</evidence>
<evidence type="ECO:0000313" key="7">
    <source>
        <dbReference type="EMBL" id="HEW45938.1"/>
    </source>
</evidence>
<evidence type="ECO:0000256" key="4">
    <source>
        <dbReference type="ARBA" id="ARBA00022519"/>
    </source>
</evidence>
<dbReference type="Gene3D" id="3.40.190.10">
    <property type="entry name" value="Periplasmic binding protein-like II"/>
    <property type="match status" value="2"/>
</dbReference>
<evidence type="ECO:0000256" key="3">
    <source>
        <dbReference type="ARBA" id="ARBA00022475"/>
    </source>
</evidence>
<dbReference type="PANTHER" id="PTHR30024">
    <property type="entry name" value="ALIPHATIC SULFONATES-BINDING PROTEIN-RELATED"/>
    <property type="match status" value="1"/>
</dbReference>
<accession>A0A7C2V3I0</accession>
<name>A0A7C2V3I0_9AQUI</name>